<organism evidence="1 2">
    <name type="scientific">Acinetobacter baumannii (strain MDR-ZJ06)</name>
    <dbReference type="NCBI Taxonomy" id="497978"/>
    <lineage>
        <taxon>Bacteria</taxon>
        <taxon>Pseudomonadati</taxon>
        <taxon>Pseudomonadota</taxon>
        <taxon>Gammaproteobacteria</taxon>
        <taxon>Moraxellales</taxon>
        <taxon>Moraxellaceae</taxon>
        <taxon>Acinetobacter</taxon>
        <taxon>Acinetobacter calcoaceticus/baumannii complex</taxon>
    </lineage>
</organism>
<evidence type="ECO:0000313" key="1">
    <source>
        <dbReference type="EMBL" id="AEP05467.1"/>
    </source>
</evidence>
<proteinExistence type="predicted"/>
<dbReference type="Proteomes" id="UP000009290">
    <property type="component" value="Chromosome"/>
</dbReference>
<reference evidence="1 2" key="1">
    <citation type="journal article" date="2011" name="Antimicrob. Agents Chemother.">
        <title>Genomic analysis of the multidrug-resistant Acinetobacter baumannii strain MDR-ZJ06 widely spread in China.</title>
        <authorList>
            <person name="Zhou H."/>
            <person name="Zhang T."/>
            <person name="Yu D."/>
            <person name="Pi B."/>
            <person name="Yang Q."/>
            <person name="Zhou J."/>
            <person name="Hu S."/>
            <person name="Yu Y."/>
        </authorList>
    </citation>
    <scope>NUCLEOTIDE SEQUENCE [LARGE SCALE GENOMIC DNA]</scope>
    <source>
        <strain evidence="1 2">MDR-ZJ06</strain>
    </source>
</reference>
<accession>A0A654KX83</accession>
<dbReference type="EMBL" id="CP001937">
    <property type="protein sequence ID" value="AEP05467.1"/>
    <property type="molecule type" value="Genomic_DNA"/>
</dbReference>
<dbReference type="AlphaFoldDB" id="A0A654KX83"/>
<protein>
    <submittedName>
        <fullName evidence="1">Uncharacterized protein</fullName>
    </submittedName>
</protein>
<sequence>MTDRVYSVSGTFSPEYETCAQPALPLTVEVGREGDALARAGLYAQSVNPLPFYHHNQLTVIFGGRTPYILRS</sequence>
<name>A0A654KX83_ACIBM</name>
<evidence type="ECO:0000313" key="2">
    <source>
        <dbReference type="Proteomes" id="UP000009290"/>
    </source>
</evidence>
<gene>
    <name evidence="1" type="ORF">ABZJ_01007</name>
</gene>
<dbReference type="KEGG" id="abz:ABZJ_01007"/>